<evidence type="ECO:0000313" key="2">
    <source>
        <dbReference type="Proteomes" id="UP000318693"/>
    </source>
</evidence>
<organism evidence="1 2">
    <name type="scientific">Georgenia yuyongxinii</name>
    <dbReference type="NCBI Taxonomy" id="2589797"/>
    <lineage>
        <taxon>Bacteria</taxon>
        <taxon>Bacillati</taxon>
        <taxon>Actinomycetota</taxon>
        <taxon>Actinomycetes</taxon>
        <taxon>Micrococcales</taxon>
        <taxon>Bogoriellaceae</taxon>
        <taxon>Georgenia</taxon>
    </lineage>
</organism>
<accession>A0A552WNM8</accession>
<name>A0A552WNM8_9MICO</name>
<evidence type="ECO:0000313" key="1">
    <source>
        <dbReference type="EMBL" id="TRW44388.1"/>
    </source>
</evidence>
<keyword evidence="2" id="KW-1185">Reference proteome</keyword>
<dbReference type="AlphaFoldDB" id="A0A552WNM8"/>
<gene>
    <name evidence="1" type="ORF">FJ693_13745</name>
</gene>
<sequence length="149" mass="17644">MLYRAVVVVGSDRQPQDDRYFATYDWAYDHGWRMSAFLKTRHRVEVEAGEASWVAVPDRFWILPEQVEQDPVWWPVESNRAWTQASVVRAGQRIEAIMDYPDGSTQSHLGTAERVERMPDGWWRIVTDKYFLTDAPNVTWYLVEDEVWF</sequence>
<protein>
    <submittedName>
        <fullName evidence="1">Uncharacterized protein</fullName>
    </submittedName>
</protein>
<dbReference type="RefSeq" id="WP_143419048.1">
    <property type="nucleotide sequence ID" value="NZ_VJXR01000045.1"/>
</dbReference>
<dbReference type="EMBL" id="VJXR01000045">
    <property type="protein sequence ID" value="TRW44388.1"/>
    <property type="molecule type" value="Genomic_DNA"/>
</dbReference>
<reference evidence="1 2" key="1">
    <citation type="submission" date="2019-07" db="EMBL/GenBank/DDBJ databases">
        <title>Georgenia wutianyii sp. nov. and Georgenia *** sp. nov. isolated from plateau pika (Ochotona curzoniae) in the Qinghai-Tibet plateau of China.</title>
        <authorList>
            <person name="Tian Z."/>
        </authorList>
    </citation>
    <scope>NUCLEOTIDE SEQUENCE [LARGE SCALE GENOMIC DNA]</scope>
    <source>
        <strain evidence="1 2">Z446</strain>
    </source>
</reference>
<dbReference type="Proteomes" id="UP000318693">
    <property type="component" value="Unassembled WGS sequence"/>
</dbReference>
<proteinExistence type="predicted"/>
<comment type="caution">
    <text evidence="1">The sequence shown here is derived from an EMBL/GenBank/DDBJ whole genome shotgun (WGS) entry which is preliminary data.</text>
</comment>